<dbReference type="RefSeq" id="WP_133199964.1">
    <property type="nucleotide sequence ID" value="NZ_JBHUCW010000039.1"/>
</dbReference>
<dbReference type="AlphaFoldDB" id="A0A4R5LYF6"/>
<sequence length="73" mass="8277">MVRCLEFEIAAYLTSHPNAADSIEGIRCWWLDPRHTNASEEHVRRALAGLVSRGVAHRTELRDGHVIYRAAHS</sequence>
<evidence type="ECO:0000313" key="1">
    <source>
        <dbReference type="EMBL" id="TDG17374.1"/>
    </source>
</evidence>
<keyword evidence="2" id="KW-1185">Reference proteome</keyword>
<comment type="caution">
    <text evidence="1">The sequence shown here is derived from an EMBL/GenBank/DDBJ whole genome shotgun (WGS) entry which is preliminary data.</text>
</comment>
<accession>A0A4R5LYF6</accession>
<evidence type="ECO:0000313" key="2">
    <source>
        <dbReference type="Proteomes" id="UP000295722"/>
    </source>
</evidence>
<dbReference type="Proteomes" id="UP000295722">
    <property type="component" value="Unassembled WGS sequence"/>
</dbReference>
<reference evidence="1 2" key="1">
    <citation type="submission" date="2019-03" db="EMBL/GenBank/DDBJ databases">
        <title>Paraburkholderia sp. 4M-K11, isolated from subtropical forest soil.</title>
        <authorList>
            <person name="Gao Z.-H."/>
            <person name="Qiu L.-H."/>
        </authorList>
    </citation>
    <scope>NUCLEOTIDE SEQUENCE [LARGE SCALE GENOMIC DNA]</scope>
    <source>
        <strain evidence="1 2">4M-K11</strain>
    </source>
</reference>
<dbReference type="EMBL" id="SMRP01000045">
    <property type="protein sequence ID" value="TDG17374.1"/>
    <property type="molecule type" value="Genomic_DNA"/>
</dbReference>
<dbReference type="OrthoDB" id="9794260at2"/>
<proteinExistence type="predicted"/>
<gene>
    <name evidence="1" type="ORF">EYW47_38085</name>
</gene>
<organism evidence="1 2">
    <name type="scientific">Paraburkholderia silviterrae</name>
    <dbReference type="NCBI Taxonomy" id="2528715"/>
    <lineage>
        <taxon>Bacteria</taxon>
        <taxon>Pseudomonadati</taxon>
        <taxon>Pseudomonadota</taxon>
        <taxon>Betaproteobacteria</taxon>
        <taxon>Burkholderiales</taxon>
        <taxon>Burkholderiaceae</taxon>
        <taxon>Paraburkholderia</taxon>
    </lineage>
</organism>
<name>A0A4R5LYF6_9BURK</name>
<protein>
    <submittedName>
        <fullName evidence="1">Uncharacterized protein</fullName>
    </submittedName>
</protein>